<name>B6HAQ9_PENRW</name>
<dbReference type="GO" id="GO:0003676">
    <property type="term" value="F:nucleic acid binding"/>
    <property type="evidence" value="ECO:0007669"/>
    <property type="project" value="InterPro"/>
</dbReference>
<dbReference type="Proteomes" id="UP000000724">
    <property type="component" value="Contig Pc00c16"/>
</dbReference>
<dbReference type="VEuPathDB" id="FungiDB:PCH_Pc16g13680"/>
<protein>
    <recommendedName>
        <fullName evidence="3">CCHC-type domain-containing protein</fullName>
    </recommendedName>
</protein>
<evidence type="ECO:0000313" key="2">
    <source>
        <dbReference type="Proteomes" id="UP000000724"/>
    </source>
</evidence>
<dbReference type="OMA" id="KANCHIW"/>
<dbReference type="GO" id="GO:0008270">
    <property type="term" value="F:zinc ion binding"/>
    <property type="evidence" value="ECO:0007669"/>
    <property type="project" value="InterPro"/>
</dbReference>
<keyword evidence="2" id="KW-1185">Reference proteome</keyword>
<dbReference type="OrthoDB" id="10663603at2759"/>
<proteinExistence type="predicted"/>
<dbReference type="InterPro" id="IPR036875">
    <property type="entry name" value="Znf_CCHC_sf"/>
</dbReference>
<dbReference type="AlphaFoldDB" id="B6HAQ9"/>
<organism evidence="1 2">
    <name type="scientific">Penicillium rubens (strain ATCC 28089 / DSM 1075 / NRRL 1951 / Wisconsin 54-1255)</name>
    <name type="common">Penicillium chrysogenum</name>
    <dbReference type="NCBI Taxonomy" id="500485"/>
    <lineage>
        <taxon>Eukaryota</taxon>
        <taxon>Fungi</taxon>
        <taxon>Dikarya</taxon>
        <taxon>Ascomycota</taxon>
        <taxon>Pezizomycotina</taxon>
        <taxon>Eurotiomycetes</taxon>
        <taxon>Eurotiomycetidae</taxon>
        <taxon>Eurotiales</taxon>
        <taxon>Aspergillaceae</taxon>
        <taxon>Penicillium</taxon>
        <taxon>Penicillium chrysogenum species complex</taxon>
    </lineage>
</organism>
<evidence type="ECO:0000313" key="1">
    <source>
        <dbReference type="EMBL" id="CAP94038.1"/>
    </source>
</evidence>
<gene>
    <name evidence="1" type="ORF">Pc16g13680</name>
    <name evidence="1" type="ORF">PCH_Pc16g13680</name>
</gene>
<accession>B6HAQ9</accession>
<dbReference type="SUPFAM" id="SSF57756">
    <property type="entry name" value="Retrovirus zinc finger-like domains"/>
    <property type="match status" value="1"/>
</dbReference>
<evidence type="ECO:0008006" key="3">
    <source>
        <dbReference type="Google" id="ProtNLM"/>
    </source>
</evidence>
<dbReference type="HOGENOM" id="CLU_1384563_0_0_1"/>
<reference evidence="1 2" key="1">
    <citation type="journal article" date="2008" name="Nat. Biotechnol.">
        <title>Genome sequencing and analysis of the filamentous fungus Penicillium chrysogenum.</title>
        <authorList>
            <person name="van den Berg M.A."/>
            <person name="Albang R."/>
            <person name="Albermann K."/>
            <person name="Badger J.H."/>
            <person name="Daran J.-M."/>
            <person name="Driessen A.J.M."/>
            <person name="Garcia-Estrada C."/>
            <person name="Fedorova N.D."/>
            <person name="Harris D.M."/>
            <person name="Heijne W.H.M."/>
            <person name="Joardar V.S."/>
            <person name="Kiel J.A.K.W."/>
            <person name="Kovalchuk A."/>
            <person name="Martin J.F."/>
            <person name="Nierman W.C."/>
            <person name="Nijland J.G."/>
            <person name="Pronk J.T."/>
            <person name="Roubos J.A."/>
            <person name="van der Klei I.J."/>
            <person name="van Peij N.N.M.E."/>
            <person name="Veenhuis M."/>
            <person name="von Doehren H."/>
            <person name="Wagner C."/>
            <person name="Wortman J.R."/>
            <person name="Bovenberg R.A.L."/>
        </authorList>
    </citation>
    <scope>NUCLEOTIDE SEQUENCE [LARGE SCALE GENOMIC DNA]</scope>
    <source>
        <strain evidence="2">ATCC 28089 / DSM 1075 / NRRL 1951 / Wisconsin 54-1255</strain>
    </source>
</reference>
<sequence length="197" mass="21293">MAYASSTAGAGRGGRSVREETRTCWYCFQAGHLKANCHIWQLVQSCQTNLAANGMSPSYRQHPRRFRAPRPGASAIPSASVATNIATSPAGAAKVVTEHTTHVAAAGLKYPPGLIARAQALLAKPRKVRYALPSSLGATYFGGNTLTIIVYSRVKTYEELRVTQKSDNGTSCVLSLWRTSTSTSPNTRNRKPIVREE</sequence>
<dbReference type="EMBL" id="AM920431">
    <property type="protein sequence ID" value="CAP94038.1"/>
    <property type="molecule type" value="Genomic_DNA"/>
</dbReference>